<name>A0A1Y0IRM7_9BACL</name>
<evidence type="ECO:0000313" key="1">
    <source>
        <dbReference type="EMBL" id="ARU62023.1"/>
    </source>
</evidence>
<dbReference type="InterPro" id="IPR042184">
    <property type="entry name" value="YqeY/Aim41_N"/>
</dbReference>
<dbReference type="InterPro" id="IPR019004">
    <property type="entry name" value="YqeY/Aim41"/>
</dbReference>
<sequence length="147" mass="16386">MSLTERLTNEMKQAMKDKDKVRLSVIRMVRTAIKNAEIDSKTTLSDDDVIAVLNRELKQRRDSLQAFESAGRQDLIDDVNQEIAVLMDYLPAQLSEDEVRAIVKEVIAETGAAGKKDMGKLMSALMPKVKGRADGKLVNQVVQAELQ</sequence>
<dbReference type="KEGG" id="tum:CBW65_14165"/>
<dbReference type="PANTHER" id="PTHR28055:SF1">
    <property type="entry name" value="ALTERED INHERITANCE OF MITOCHONDRIA PROTEIN 41, MITOCHONDRIAL"/>
    <property type="match status" value="1"/>
</dbReference>
<dbReference type="AlphaFoldDB" id="A0A1Y0IRM7"/>
<evidence type="ECO:0000313" key="2">
    <source>
        <dbReference type="Proteomes" id="UP000195437"/>
    </source>
</evidence>
<dbReference type="PANTHER" id="PTHR28055">
    <property type="entry name" value="ALTERED INHERITANCE OF MITOCHONDRIA PROTEIN 41, MITOCHONDRIAL"/>
    <property type="match status" value="1"/>
</dbReference>
<proteinExistence type="predicted"/>
<keyword evidence="1" id="KW-0808">Transferase</keyword>
<reference evidence="2" key="1">
    <citation type="submission" date="2017-05" db="EMBL/GenBank/DDBJ databases">
        <authorList>
            <person name="Sung H."/>
        </authorList>
    </citation>
    <scope>NUCLEOTIDE SEQUENCE [LARGE SCALE GENOMIC DNA]</scope>
    <source>
        <strain evidence="2">AR23208</strain>
    </source>
</reference>
<protein>
    <submittedName>
        <fullName evidence="1">Aspartyl-tRNA amidotransferase</fullName>
    </submittedName>
</protein>
<dbReference type="Proteomes" id="UP000195437">
    <property type="component" value="Chromosome"/>
</dbReference>
<dbReference type="InterPro" id="IPR023168">
    <property type="entry name" value="GatB_Yqey_C_2"/>
</dbReference>
<dbReference type="RefSeq" id="WP_087457388.1">
    <property type="nucleotide sequence ID" value="NZ_CP021434.1"/>
</dbReference>
<dbReference type="EMBL" id="CP021434">
    <property type="protein sequence ID" value="ARU62023.1"/>
    <property type="molecule type" value="Genomic_DNA"/>
</dbReference>
<dbReference type="Gene3D" id="1.10.10.410">
    <property type="match status" value="1"/>
</dbReference>
<dbReference type="GO" id="GO:0016740">
    <property type="term" value="F:transferase activity"/>
    <property type="evidence" value="ECO:0007669"/>
    <property type="project" value="UniProtKB-KW"/>
</dbReference>
<dbReference type="InterPro" id="IPR003789">
    <property type="entry name" value="Asn/Gln_tRNA_amidoTrase-B-like"/>
</dbReference>
<keyword evidence="2" id="KW-1185">Reference proteome</keyword>
<accession>A0A1Y0IRM7</accession>
<dbReference type="Gene3D" id="1.10.1510.10">
    <property type="entry name" value="Uncharacterised protein YqeY/AIM41 PF09424, N-terminal domain"/>
    <property type="match status" value="1"/>
</dbReference>
<dbReference type="Pfam" id="PF09424">
    <property type="entry name" value="YqeY"/>
    <property type="match status" value="1"/>
</dbReference>
<gene>
    <name evidence="1" type="ORF">CBW65_14165</name>
</gene>
<dbReference type="SUPFAM" id="SSF89095">
    <property type="entry name" value="GatB/YqeY motif"/>
    <property type="match status" value="1"/>
</dbReference>
<dbReference type="GO" id="GO:0016884">
    <property type="term" value="F:carbon-nitrogen ligase activity, with glutamine as amido-N-donor"/>
    <property type="evidence" value="ECO:0007669"/>
    <property type="project" value="InterPro"/>
</dbReference>
<organism evidence="1 2">
    <name type="scientific">Tumebacillus avium</name>
    <dbReference type="NCBI Taxonomy" id="1903704"/>
    <lineage>
        <taxon>Bacteria</taxon>
        <taxon>Bacillati</taxon>
        <taxon>Bacillota</taxon>
        <taxon>Bacilli</taxon>
        <taxon>Bacillales</taxon>
        <taxon>Alicyclobacillaceae</taxon>
        <taxon>Tumebacillus</taxon>
    </lineage>
</organism>
<dbReference type="OrthoDB" id="9794041at2"/>